<protein>
    <recommendedName>
        <fullName evidence="23">Aminopeptidase NAALADL1</fullName>
        <ecNumber evidence="22">3.4.17.21</ecNumber>
    </recommendedName>
    <alternativeName>
        <fullName evidence="24">N-acetylated-alpha-linked acidic dipeptidase-like protein</fullName>
    </alternativeName>
</protein>
<dbReference type="Pfam" id="PF04253">
    <property type="entry name" value="TFR_dimer"/>
    <property type="match status" value="1"/>
</dbReference>
<keyword evidence="5" id="KW-0031">Aminopeptidase</keyword>
<evidence type="ECO:0000256" key="24">
    <source>
        <dbReference type="ARBA" id="ARBA00081462"/>
    </source>
</evidence>
<evidence type="ECO:0000256" key="17">
    <source>
        <dbReference type="ARBA" id="ARBA00023136"/>
    </source>
</evidence>
<dbReference type="GO" id="GO:0004177">
    <property type="term" value="F:aminopeptidase activity"/>
    <property type="evidence" value="ECO:0007669"/>
    <property type="project" value="UniProtKB-KW"/>
</dbReference>
<dbReference type="InterPro" id="IPR039373">
    <property type="entry name" value="Peptidase_M28B"/>
</dbReference>
<evidence type="ECO:0000256" key="8">
    <source>
        <dbReference type="ARBA" id="ARBA00022692"/>
    </source>
</evidence>
<comment type="similarity">
    <text evidence="3">Belongs to the peptidase M28 family. M28B subfamily.</text>
</comment>
<keyword evidence="12" id="KW-0106">Calcium</keyword>
<evidence type="ECO:0000256" key="9">
    <source>
        <dbReference type="ARBA" id="ARBA00022723"/>
    </source>
</evidence>
<dbReference type="GO" id="GO:0016805">
    <property type="term" value="F:dipeptidase activity"/>
    <property type="evidence" value="ECO:0007669"/>
    <property type="project" value="UniProtKB-KW"/>
</dbReference>
<evidence type="ECO:0000256" key="16">
    <source>
        <dbReference type="ARBA" id="ARBA00023049"/>
    </source>
</evidence>
<evidence type="ECO:0000256" key="10">
    <source>
        <dbReference type="ARBA" id="ARBA00022801"/>
    </source>
</evidence>
<dbReference type="Ensembl" id="ENSTMTT00000028774.1">
    <property type="protein sequence ID" value="ENSTMTP00000027774.1"/>
    <property type="gene ID" value="ENSTMTG00000018096.1"/>
</dbReference>
<dbReference type="GO" id="GO:0004181">
    <property type="term" value="F:metallocarboxypeptidase activity"/>
    <property type="evidence" value="ECO:0007669"/>
    <property type="project" value="UniProtKB-EC"/>
</dbReference>
<dbReference type="CDD" id="cd02121">
    <property type="entry name" value="PA_GCPII_like"/>
    <property type="match status" value="1"/>
</dbReference>
<feature type="domain" description="PA" evidence="25">
    <location>
        <begin position="142"/>
        <end position="230"/>
    </location>
</feature>
<keyword evidence="19" id="KW-0325">Glycoprotein</keyword>
<dbReference type="GeneTree" id="ENSGT01030000234598"/>
<name>A0A674K8Y9_9SAUR</name>
<evidence type="ECO:0000256" key="12">
    <source>
        <dbReference type="ARBA" id="ARBA00022837"/>
    </source>
</evidence>
<dbReference type="FunFam" id="3.40.630.10:FF:000101">
    <property type="entry name" value="N-acetylated alpha-linked acidic dipeptidase like 1"/>
    <property type="match status" value="1"/>
</dbReference>
<evidence type="ECO:0000259" key="25">
    <source>
        <dbReference type="Pfam" id="PF02225"/>
    </source>
</evidence>
<evidence type="ECO:0000256" key="20">
    <source>
        <dbReference type="ARBA" id="ARBA00052003"/>
    </source>
</evidence>
<dbReference type="InterPro" id="IPR007484">
    <property type="entry name" value="Peptidase_M28"/>
</dbReference>
<keyword evidence="14" id="KW-1133">Transmembrane helix</keyword>
<keyword evidence="18" id="KW-1015">Disulfide bond</keyword>
<keyword evidence="6" id="KW-1003">Cell membrane</keyword>
<evidence type="ECO:0000256" key="23">
    <source>
        <dbReference type="ARBA" id="ARBA00068168"/>
    </source>
</evidence>
<feature type="domain" description="Peptidase M28" evidence="27">
    <location>
        <begin position="337"/>
        <end position="383"/>
    </location>
</feature>
<comment type="subunit">
    <text evidence="4">Homodimer.</text>
</comment>
<sequence>MVFYIYQCWLMKPTKKTTSSADAYQNVRQKLVAEMKAENIKQFLRSFTKFPHLAGTEQNLHLAKQIQAQWKEFGLDSAELVHYDVLLSYPNETQPNYVSIIDDQGNEIFNTSLFETPPQGYENITGVLPPYNAFSAQGVPEADLVYVNYGRTEDFFKLEREIGINCTGKIVIARYGKIFRGNKVKNAILAGAKGIILYSDPADYCAPGVDPYPNGWNLPGGGVQRGNVLNLNGAGDPLTPGYPAKEYTFRSEVDEGVGIPKIPVHPIGYHDAEILLRILGGPAAPDNSWRGNLNVSYNIGPGFAGSYSIRKVRMHVHTHNKITRIYNVIGTISGAEEPGWRPKRTIIFASWDAEEFGLLGSTEWAESKPLKKDFPVCVWFSGNYTLRVDCSPLLYKLVYNLTEEIASPDEDYEGKSLYESWLEKDPSTESKSHPRINKLGSGSDFEAYFQRLGITSGRARYTKNRRADKFSNYPVYHTVYETFELVERFYDPTFMKQLTVAQLRGGLVYELADSQVIPFNCQDYGEALRKYTNRIYNLTKKHEEQVETYRVSFGPLFSAVMNFTEAAADFHRRLKEVDVNNPIAVRIMNDQLMFVERAFIDPLGLPGRKFYRHIVFAPSSHNKYAGESFPGIYDAVFDIENKADQRKAWEEVKRQISIAAFTVQAAAGTLKDVA</sequence>
<evidence type="ECO:0000256" key="15">
    <source>
        <dbReference type="ARBA" id="ARBA00022997"/>
    </source>
</evidence>
<keyword evidence="13" id="KW-0735">Signal-anchor</keyword>
<evidence type="ECO:0000256" key="6">
    <source>
        <dbReference type="ARBA" id="ARBA00022475"/>
    </source>
</evidence>
<dbReference type="InterPro" id="IPR007365">
    <property type="entry name" value="TFR-like_dimer_dom"/>
</dbReference>
<dbReference type="Proteomes" id="UP000472274">
    <property type="component" value="Unplaced"/>
</dbReference>
<dbReference type="Gene3D" id="3.40.630.10">
    <property type="entry name" value="Zn peptidases"/>
    <property type="match status" value="1"/>
</dbReference>
<accession>A0A674K8Y9</accession>
<dbReference type="Gene3D" id="1.20.930.40">
    <property type="entry name" value="Transferrin receptor-like, dimerisation domain"/>
    <property type="match status" value="1"/>
</dbReference>
<comment type="cofactor">
    <cofactor evidence="1">
        <name>Zn(2+)</name>
        <dbReference type="ChEBI" id="CHEBI:29105"/>
    </cofactor>
</comment>
<comment type="subcellular location">
    <subcellularLocation>
        <location evidence="2">Apical cell membrane</location>
        <topology evidence="2">Single-pass type II membrane protein</topology>
    </subcellularLocation>
</comment>
<keyword evidence="9" id="KW-0479">Metal-binding</keyword>
<keyword evidence="10" id="KW-0378">Hydrolase</keyword>
<dbReference type="FunFam" id="3.50.30.30:FF:000002">
    <property type="entry name" value="N-acetylated-alpha-linked acidic dipeptidase 2"/>
    <property type="match status" value="1"/>
</dbReference>
<keyword evidence="8" id="KW-0812">Transmembrane</keyword>
<evidence type="ECO:0000256" key="5">
    <source>
        <dbReference type="ARBA" id="ARBA00022438"/>
    </source>
</evidence>
<dbReference type="GO" id="GO:0016324">
    <property type="term" value="C:apical plasma membrane"/>
    <property type="evidence" value="ECO:0007669"/>
    <property type="project" value="UniProtKB-SubCell"/>
</dbReference>
<evidence type="ECO:0000256" key="2">
    <source>
        <dbReference type="ARBA" id="ARBA00004655"/>
    </source>
</evidence>
<keyword evidence="15" id="KW-0224">Dipeptidase</keyword>
<evidence type="ECO:0000256" key="13">
    <source>
        <dbReference type="ARBA" id="ARBA00022968"/>
    </source>
</evidence>
<keyword evidence="16" id="KW-0482">Metalloprotease</keyword>
<dbReference type="EC" id="3.4.17.21" evidence="22"/>
<keyword evidence="17" id="KW-0472">Membrane</keyword>
<dbReference type="PANTHER" id="PTHR10404">
    <property type="entry name" value="N-ACETYLATED-ALPHA-LINKED ACIDIC DIPEPTIDASE"/>
    <property type="match status" value="1"/>
</dbReference>
<dbReference type="InterPro" id="IPR046450">
    <property type="entry name" value="PA_dom_sf"/>
</dbReference>
<evidence type="ECO:0000256" key="4">
    <source>
        <dbReference type="ARBA" id="ARBA00011738"/>
    </source>
</evidence>
<dbReference type="Pfam" id="PF02225">
    <property type="entry name" value="PA"/>
    <property type="match status" value="1"/>
</dbReference>
<reference evidence="28" key="1">
    <citation type="submission" date="2025-08" db="UniProtKB">
        <authorList>
            <consortium name="Ensembl"/>
        </authorList>
    </citation>
    <scope>IDENTIFICATION</scope>
</reference>
<comment type="function">
    <text evidence="21">Aminopeptidase with broad substrate specificity. Has lower activity with substrates that have Asp or Glu in the P2' position, or Pro in the P3' position. Lacks activity with substrates that have both Pro in the P3' position and Asp or Glu in the P2' position. Lacks carboxypeptidase activity. Lacks dipeptidyl-peptidase IV type activity.</text>
</comment>
<dbReference type="AlphaFoldDB" id="A0A674K8Y9"/>
<comment type="catalytic activity">
    <reaction evidence="20">
        <text>Release of an unsubstituted, C-terminal glutamyl residue, typically from Ac-Asp-Glu or folylpoly-gamma-glutamates.</text>
        <dbReference type="EC" id="3.4.17.21"/>
    </reaction>
</comment>
<dbReference type="InterPro" id="IPR036757">
    <property type="entry name" value="TFR-like_dimer_dom_sf"/>
</dbReference>
<keyword evidence="7" id="KW-0645">Protease</keyword>
<evidence type="ECO:0000313" key="29">
    <source>
        <dbReference type="Proteomes" id="UP000472274"/>
    </source>
</evidence>
<gene>
    <name evidence="28" type="primary">NAALAD2</name>
</gene>
<evidence type="ECO:0000256" key="11">
    <source>
        <dbReference type="ARBA" id="ARBA00022833"/>
    </source>
</evidence>
<evidence type="ECO:0000313" key="28">
    <source>
        <dbReference type="Ensembl" id="ENSTMTP00000027774.1"/>
    </source>
</evidence>
<dbReference type="FunFam" id="1.20.930.40:FF:000001">
    <property type="entry name" value="N-acetylated-alpha-linked acidic dipeptidase 2"/>
    <property type="match status" value="1"/>
</dbReference>
<evidence type="ECO:0000256" key="22">
    <source>
        <dbReference type="ARBA" id="ARBA00066561"/>
    </source>
</evidence>
<evidence type="ECO:0000259" key="26">
    <source>
        <dbReference type="Pfam" id="PF04253"/>
    </source>
</evidence>
<organism evidence="28 29">
    <name type="scientific">Terrapene triunguis</name>
    <name type="common">Three-toed box turtle</name>
    <dbReference type="NCBI Taxonomy" id="2587831"/>
    <lineage>
        <taxon>Eukaryota</taxon>
        <taxon>Metazoa</taxon>
        <taxon>Chordata</taxon>
        <taxon>Craniata</taxon>
        <taxon>Vertebrata</taxon>
        <taxon>Euteleostomi</taxon>
        <taxon>Archelosauria</taxon>
        <taxon>Testudinata</taxon>
        <taxon>Testudines</taxon>
        <taxon>Cryptodira</taxon>
        <taxon>Durocryptodira</taxon>
        <taxon>Testudinoidea</taxon>
        <taxon>Emydidae</taxon>
        <taxon>Terrapene</taxon>
    </lineage>
</organism>
<feature type="domain" description="Transferrin receptor-like dimerisation" evidence="26">
    <location>
        <begin position="551"/>
        <end position="671"/>
    </location>
</feature>
<evidence type="ECO:0000256" key="18">
    <source>
        <dbReference type="ARBA" id="ARBA00023157"/>
    </source>
</evidence>
<dbReference type="Gene3D" id="3.50.30.30">
    <property type="match status" value="1"/>
</dbReference>
<dbReference type="SUPFAM" id="SSF52025">
    <property type="entry name" value="PA domain"/>
    <property type="match status" value="1"/>
</dbReference>
<evidence type="ECO:0000259" key="27">
    <source>
        <dbReference type="Pfam" id="PF04389"/>
    </source>
</evidence>
<evidence type="ECO:0000256" key="7">
    <source>
        <dbReference type="ARBA" id="ARBA00022670"/>
    </source>
</evidence>
<proteinExistence type="inferred from homology"/>
<reference evidence="28" key="2">
    <citation type="submission" date="2025-09" db="UniProtKB">
        <authorList>
            <consortium name="Ensembl"/>
        </authorList>
    </citation>
    <scope>IDENTIFICATION</scope>
</reference>
<dbReference type="SUPFAM" id="SSF53187">
    <property type="entry name" value="Zn-dependent exopeptidases"/>
    <property type="match status" value="1"/>
</dbReference>
<dbReference type="Pfam" id="PF04389">
    <property type="entry name" value="Peptidase_M28"/>
    <property type="match status" value="1"/>
</dbReference>
<dbReference type="PANTHER" id="PTHR10404:SF38">
    <property type="entry name" value="N-ACETYLATED-ALPHA-LINKED ACIDIC DIPEPTIDASE 2"/>
    <property type="match status" value="1"/>
</dbReference>
<keyword evidence="11" id="KW-0862">Zinc</keyword>
<evidence type="ECO:0000256" key="3">
    <source>
        <dbReference type="ARBA" id="ARBA00005634"/>
    </source>
</evidence>
<keyword evidence="29" id="KW-1185">Reference proteome</keyword>
<evidence type="ECO:0000256" key="19">
    <source>
        <dbReference type="ARBA" id="ARBA00023180"/>
    </source>
</evidence>
<dbReference type="GO" id="GO:0046872">
    <property type="term" value="F:metal ion binding"/>
    <property type="evidence" value="ECO:0007669"/>
    <property type="project" value="UniProtKB-KW"/>
</dbReference>
<dbReference type="SUPFAM" id="SSF47672">
    <property type="entry name" value="Transferrin receptor-like dimerisation domain"/>
    <property type="match status" value="1"/>
</dbReference>
<evidence type="ECO:0000256" key="21">
    <source>
        <dbReference type="ARBA" id="ARBA00059290"/>
    </source>
</evidence>
<dbReference type="GO" id="GO:0006508">
    <property type="term" value="P:proteolysis"/>
    <property type="evidence" value="ECO:0007669"/>
    <property type="project" value="UniProtKB-KW"/>
</dbReference>
<evidence type="ECO:0000256" key="14">
    <source>
        <dbReference type="ARBA" id="ARBA00022989"/>
    </source>
</evidence>
<dbReference type="InterPro" id="IPR003137">
    <property type="entry name" value="PA_domain"/>
</dbReference>
<evidence type="ECO:0000256" key="1">
    <source>
        <dbReference type="ARBA" id="ARBA00001947"/>
    </source>
</evidence>